<protein>
    <submittedName>
        <fullName evidence="10">RRM domain-containing protein</fullName>
    </submittedName>
</protein>
<evidence type="ECO:0000313" key="10">
    <source>
        <dbReference type="WBParaSite" id="MhA1_Contig2401.frz3.gene4"/>
    </source>
</evidence>
<dbReference type="Pfam" id="PF00076">
    <property type="entry name" value="RRM_1"/>
    <property type="match status" value="1"/>
</dbReference>
<evidence type="ECO:0000259" key="8">
    <source>
        <dbReference type="PROSITE" id="PS50102"/>
    </source>
</evidence>
<dbReference type="Gene3D" id="3.30.70.330">
    <property type="match status" value="1"/>
</dbReference>
<evidence type="ECO:0000256" key="6">
    <source>
        <dbReference type="ARBA" id="ARBA00023242"/>
    </source>
</evidence>
<dbReference type="PROSITE" id="PS50102">
    <property type="entry name" value="RRM"/>
    <property type="match status" value="1"/>
</dbReference>
<dbReference type="AlphaFoldDB" id="A0A1I8BI40"/>
<evidence type="ECO:0000256" key="3">
    <source>
        <dbReference type="ARBA" id="ARBA00007987"/>
    </source>
</evidence>
<evidence type="ECO:0000256" key="4">
    <source>
        <dbReference type="ARBA" id="ARBA00022490"/>
    </source>
</evidence>
<keyword evidence="5 7" id="KW-0694">RNA-binding</keyword>
<dbReference type="InterPro" id="IPR035979">
    <property type="entry name" value="RBD_domain_sf"/>
</dbReference>
<dbReference type="WBParaSite" id="MhA1_Contig2401.frz3.gene4">
    <property type="protein sequence ID" value="MhA1_Contig2401.frz3.gene4"/>
    <property type="gene ID" value="MhA1_Contig2401.frz3.gene4"/>
</dbReference>
<keyword evidence="9" id="KW-1185">Reference proteome</keyword>
<dbReference type="Proteomes" id="UP000095281">
    <property type="component" value="Unplaced"/>
</dbReference>
<sequence length="166" mass="18845">MADDGVVLDDIAMDETAPDAELDEIRKGVSKRKGRGFEGSQKSNVKEYETLGDDGFYGPQRSVEGWIIFVTNIHEEAQEEDGISFKYMTFKIFILVKDLFKDYGNVLNMHLNLDRRTGYFKGYAIVQFETQKEAADAISGLNGYDFLGQDLSADWCFVKGGRDKRR</sequence>
<evidence type="ECO:0000256" key="7">
    <source>
        <dbReference type="PROSITE-ProRule" id="PRU00176"/>
    </source>
</evidence>
<feature type="domain" description="RRM" evidence="8">
    <location>
        <begin position="96"/>
        <end position="158"/>
    </location>
</feature>
<evidence type="ECO:0000313" key="9">
    <source>
        <dbReference type="Proteomes" id="UP000095281"/>
    </source>
</evidence>
<name>A0A1I8BI40_MELHA</name>
<dbReference type="OMA" id="ENIMDAF"/>
<dbReference type="GO" id="GO:0005634">
    <property type="term" value="C:nucleus"/>
    <property type="evidence" value="ECO:0007669"/>
    <property type="project" value="UniProtKB-SubCell"/>
</dbReference>
<dbReference type="SMART" id="SM00360">
    <property type="entry name" value="RRM"/>
    <property type="match status" value="1"/>
</dbReference>
<accession>A0A1I8BI40</accession>
<comment type="subcellular location">
    <subcellularLocation>
        <location evidence="2">Cytoplasm</location>
    </subcellularLocation>
    <subcellularLocation>
        <location evidence="1">Nucleus</location>
    </subcellularLocation>
</comment>
<evidence type="ECO:0000256" key="5">
    <source>
        <dbReference type="ARBA" id="ARBA00022884"/>
    </source>
</evidence>
<organism evidence="9 10">
    <name type="scientific">Meloidogyne hapla</name>
    <name type="common">Root-knot nematode worm</name>
    <dbReference type="NCBI Taxonomy" id="6305"/>
    <lineage>
        <taxon>Eukaryota</taxon>
        <taxon>Metazoa</taxon>
        <taxon>Ecdysozoa</taxon>
        <taxon>Nematoda</taxon>
        <taxon>Chromadorea</taxon>
        <taxon>Rhabditida</taxon>
        <taxon>Tylenchina</taxon>
        <taxon>Tylenchomorpha</taxon>
        <taxon>Tylenchoidea</taxon>
        <taxon>Meloidogynidae</taxon>
        <taxon>Meloidogyninae</taxon>
        <taxon>Meloidogyne</taxon>
    </lineage>
</organism>
<dbReference type="PANTHER" id="PTHR45894">
    <property type="entry name" value="RNA-BINDING PROTEIN 8A"/>
    <property type="match status" value="1"/>
</dbReference>
<evidence type="ECO:0000256" key="2">
    <source>
        <dbReference type="ARBA" id="ARBA00004496"/>
    </source>
</evidence>
<proteinExistence type="inferred from homology"/>
<dbReference type="GO" id="GO:0005737">
    <property type="term" value="C:cytoplasm"/>
    <property type="evidence" value="ECO:0007669"/>
    <property type="project" value="UniProtKB-SubCell"/>
</dbReference>
<dbReference type="CDD" id="cd12324">
    <property type="entry name" value="RRM_RBM8"/>
    <property type="match status" value="1"/>
</dbReference>
<comment type="similarity">
    <text evidence="3">Belongs to the RBM8A family.</text>
</comment>
<evidence type="ECO:0000256" key="1">
    <source>
        <dbReference type="ARBA" id="ARBA00004123"/>
    </source>
</evidence>
<dbReference type="InterPro" id="IPR033744">
    <property type="entry name" value="RRM_RBM8"/>
</dbReference>
<keyword evidence="4" id="KW-0963">Cytoplasm</keyword>
<dbReference type="GO" id="GO:0006396">
    <property type="term" value="P:RNA processing"/>
    <property type="evidence" value="ECO:0007669"/>
    <property type="project" value="InterPro"/>
</dbReference>
<dbReference type="GO" id="GO:0003729">
    <property type="term" value="F:mRNA binding"/>
    <property type="evidence" value="ECO:0007669"/>
    <property type="project" value="InterPro"/>
</dbReference>
<dbReference type="InterPro" id="IPR012677">
    <property type="entry name" value="Nucleotide-bd_a/b_plait_sf"/>
</dbReference>
<reference evidence="10" key="1">
    <citation type="submission" date="2016-11" db="UniProtKB">
        <authorList>
            <consortium name="WormBaseParasite"/>
        </authorList>
    </citation>
    <scope>IDENTIFICATION</scope>
</reference>
<dbReference type="SUPFAM" id="SSF54928">
    <property type="entry name" value="RNA-binding domain, RBD"/>
    <property type="match status" value="1"/>
</dbReference>
<dbReference type="InterPro" id="IPR008111">
    <property type="entry name" value="RNA-bd_8"/>
</dbReference>
<dbReference type="InterPro" id="IPR000504">
    <property type="entry name" value="RRM_dom"/>
</dbReference>
<keyword evidence="6" id="KW-0539">Nucleus</keyword>